<evidence type="ECO:0000313" key="4">
    <source>
        <dbReference type="Proteomes" id="UP000476934"/>
    </source>
</evidence>
<evidence type="ECO:0000313" key="2">
    <source>
        <dbReference type="EMBL" id="NEY18805.1"/>
    </source>
</evidence>
<evidence type="ECO:0000313" key="3">
    <source>
        <dbReference type="Proteomes" id="UP000030588"/>
    </source>
</evidence>
<dbReference type="RefSeq" id="WP_025727478.1">
    <property type="nucleotide sequence ID" value="NZ_JAAIWK010000002.1"/>
</dbReference>
<reference evidence="2 4" key="2">
    <citation type="submission" date="2020-02" db="EMBL/GenBank/DDBJ databases">
        <authorList>
            <person name="Feng H."/>
        </authorList>
    </citation>
    <scope>NUCLEOTIDE SEQUENCE [LARGE SCALE GENOMIC DNA]</scope>
    <source>
        <strain evidence="2 4">Gsoil 114</strain>
    </source>
</reference>
<proteinExistence type="predicted"/>
<dbReference type="AlphaFoldDB" id="A0A0A6XYE5"/>
<dbReference type="EMBL" id="JRUN01000030">
    <property type="protein sequence ID" value="KHD85172.1"/>
    <property type="molecule type" value="Genomic_DNA"/>
</dbReference>
<sequence>MVESNGETQMNVSGNISNTLSEEQLAALISTLNQSLGSITTIVSQSLSNVLGGNLNNVLNGGLANLGNLANLDNLSNVLNGGNLTNLLSNLQSSNTSTPLNLTQQLGNILPKFTTATENGTFKIKVNDQSLLDLDLSQFINK</sequence>
<accession>A0A0A6XYE5</accession>
<protein>
    <submittedName>
        <fullName evidence="1">Uncharacterized protein</fullName>
    </submittedName>
</protein>
<gene>
    <name evidence="2" type="ORF">G4D61_02335</name>
    <name evidence="1" type="ORF">NG54_10915</name>
</gene>
<keyword evidence="4" id="KW-1185">Reference proteome</keyword>
<dbReference type="Proteomes" id="UP000476934">
    <property type="component" value="Unassembled WGS sequence"/>
</dbReference>
<dbReference type="EMBL" id="JAAIWK010000002">
    <property type="protein sequence ID" value="NEY18805.1"/>
    <property type="molecule type" value="Genomic_DNA"/>
</dbReference>
<reference evidence="1 3" key="1">
    <citation type="submission" date="2014-10" db="EMBL/GenBank/DDBJ databases">
        <title>Draft genome of phytase producing Bacillus ginsengihumi strain M2.11.</title>
        <authorList>
            <person name="Toymentseva A."/>
            <person name="Boulygina E.A."/>
            <person name="Kazakov S.V."/>
            <person name="Kayumov I."/>
            <person name="Suleimanova A.D."/>
            <person name="Mardanova A.M."/>
            <person name="Maria S.N."/>
            <person name="Sergey M.Y."/>
            <person name="Sharipova M.R."/>
        </authorList>
    </citation>
    <scope>NUCLEOTIDE SEQUENCE [LARGE SCALE GENOMIC DNA]</scope>
    <source>
        <strain evidence="1 3">M2.11</strain>
    </source>
</reference>
<dbReference type="Proteomes" id="UP000030588">
    <property type="component" value="Unassembled WGS sequence"/>
</dbReference>
<name>A0A0A6XYE5_9BACI</name>
<comment type="caution">
    <text evidence="1">The sequence shown here is derived from an EMBL/GenBank/DDBJ whole genome shotgun (WGS) entry which is preliminary data.</text>
</comment>
<reference evidence="2 4" key="3">
    <citation type="submission" date="2020-03" db="EMBL/GenBank/DDBJ databases">
        <title>Bacillus aquiflavi sp. nov., isolated from yellow water of strong flavor Chinese baijiu in Yibin region of China.</title>
        <authorList>
            <person name="Xie J."/>
        </authorList>
    </citation>
    <scope>NUCLEOTIDE SEQUENCE [LARGE SCALE GENOMIC DNA]</scope>
    <source>
        <strain evidence="2 4">Gsoil 114</strain>
    </source>
</reference>
<organism evidence="1 3">
    <name type="scientific">Heyndrickxia ginsengihumi</name>
    <dbReference type="NCBI Taxonomy" id="363870"/>
    <lineage>
        <taxon>Bacteria</taxon>
        <taxon>Bacillati</taxon>
        <taxon>Bacillota</taxon>
        <taxon>Bacilli</taxon>
        <taxon>Bacillales</taxon>
        <taxon>Bacillaceae</taxon>
        <taxon>Heyndrickxia</taxon>
    </lineage>
</organism>
<evidence type="ECO:0000313" key="1">
    <source>
        <dbReference type="EMBL" id="KHD85172.1"/>
    </source>
</evidence>